<accession>A0A6A1UNU3</accession>
<keyword evidence="10" id="KW-1185">Reference proteome</keyword>
<evidence type="ECO:0000256" key="7">
    <source>
        <dbReference type="ARBA" id="ARBA00023316"/>
    </source>
</evidence>
<dbReference type="InterPro" id="IPR006626">
    <property type="entry name" value="PbH1"/>
</dbReference>
<protein>
    <recommendedName>
        <fullName evidence="11">Polygalacturonase</fullName>
    </recommendedName>
</protein>
<dbReference type="GO" id="GO:0071555">
    <property type="term" value="P:cell wall organization"/>
    <property type="evidence" value="ECO:0007669"/>
    <property type="project" value="UniProtKB-KW"/>
</dbReference>
<dbReference type="PANTHER" id="PTHR31375">
    <property type="match status" value="1"/>
</dbReference>
<dbReference type="GO" id="GO:0005975">
    <property type="term" value="P:carbohydrate metabolic process"/>
    <property type="evidence" value="ECO:0007669"/>
    <property type="project" value="InterPro"/>
</dbReference>
<name>A0A6A1UNU3_9ROSI</name>
<keyword evidence="6 8" id="KW-0326">Glycosidase</keyword>
<comment type="subcellular location">
    <subcellularLocation>
        <location evidence="1">Secreted</location>
        <location evidence="1">Cell wall</location>
    </subcellularLocation>
</comment>
<evidence type="ECO:0000256" key="4">
    <source>
        <dbReference type="ARBA" id="ARBA00022525"/>
    </source>
</evidence>
<dbReference type="AlphaFoldDB" id="A0A6A1UNU3"/>
<dbReference type="GO" id="GO:0004650">
    <property type="term" value="F:polygalacturonase activity"/>
    <property type="evidence" value="ECO:0007669"/>
    <property type="project" value="InterPro"/>
</dbReference>
<dbReference type="InterPro" id="IPR011050">
    <property type="entry name" value="Pectin_lyase_fold/virulence"/>
</dbReference>
<keyword evidence="5 8" id="KW-0378">Hydrolase</keyword>
<dbReference type="Pfam" id="PF00295">
    <property type="entry name" value="Glyco_hydro_28"/>
    <property type="match status" value="2"/>
</dbReference>
<evidence type="ECO:0008006" key="11">
    <source>
        <dbReference type="Google" id="ProtNLM"/>
    </source>
</evidence>
<dbReference type="SMART" id="SM00710">
    <property type="entry name" value="PbH1"/>
    <property type="match status" value="3"/>
</dbReference>
<dbReference type="InterPro" id="IPR000743">
    <property type="entry name" value="Glyco_hydro_28"/>
</dbReference>
<evidence type="ECO:0000256" key="1">
    <source>
        <dbReference type="ARBA" id="ARBA00004191"/>
    </source>
</evidence>
<evidence type="ECO:0000313" key="9">
    <source>
        <dbReference type="EMBL" id="KAB1202085.1"/>
    </source>
</evidence>
<reference evidence="9 10" key="1">
    <citation type="journal article" date="2019" name="Plant Biotechnol. J.">
        <title>The red bayberry genome and genetic basis of sex determination.</title>
        <authorList>
            <person name="Jia H.M."/>
            <person name="Jia H.J."/>
            <person name="Cai Q.L."/>
            <person name="Wang Y."/>
            <person name="Zhao H.B."/>
            <person name="Yang W.F."/>
            <person name="Wang G.Y."/>
            <person name="Li Y.H."/>
            <person name="Zhan D.L."/>
            <person name="Shen Y.T."/>
            <person name="Niu Q.F."/>
            <person name="Chang L."/>
            <person name="Qiu J."/>
            <person name="Zhao L."/>
            <person name="Xie H.B."/>
            <person name="Fu W.Y."/>
            <person name="Jin J."/>
            <person name="Li X.W."/>
            <person name="Jiao Y."/>
            <person name="Zhou C.C."/>
            <person name="Tu T."/>
            <person name="Chai C.Y."/>
            <person name="Gao J.L."/>
            <person name="Fan L.J."/>
            <person name="van de Weg E."/>
            <person name="Wang J.Y."/>
            <person name="Gao Z.S."/>
        </authorList>
    </citation>
    <scope>NUCLEOTIDE SEQUENCE [LARGE SCALE GENOMIC DNA]</scope>
    <source>
        <tissue evidence="9">Leaves</tissue>
    </source>
</reference>
<keyword evidence="7" id="KW-0961">Cell wall biogenesis/degradation</keyword>
<dbReference type="Proteomes" id="UP000516437">
    <property type="component" value="Chromosome 8"/>
</dbReference>
<evidence type="ECO:0000256" key="8">
    <source>
        <dbReference type="RuleBase" id="RU361169"/>
    </source>
</evidence>
<keyword evidence="4" id="KW-0964">Secreted</keyword>
<dbReference type="Gene3D" id="2.160.20.10">
    <property type="entry name" value="Single-stranded right-handed beta-helix, Pectin lyase-like"/>
    <property type="match status" value="1"/>
</dbReference>
<dbReference type="InterPro" id="IPR012334">
    <property type="entry name" value="Pectin_lyas_fold"/>
</dbReference>
<evidence type="ECO:0000256" key="2">
    <source>
        <dbReference type="ARBA" id="ARBA00008834"/>
    </source>
</evidence>
<sequence>MGLICQSPALSLWLMESITIKESPSKKKLPVGIRNASWTATNAALASPTRGPQGGSLFVRTKRIVPSWSLQTTAANAKELRMATSKFSFHIPRGGGFQTGIVGRGEVPRSTKQEHLHAVTRISKPYSSGHLAVNSSKRGSSKSSPQVFNVVSFGAVGHGITDDSEAFKKAWSAACQAKKPALLLVPSKRSLMIQAEIFTGPCQSRLIIQIDGTLMAPDGPKSWKSKTIKQGWLHFKGISGMTLQGRGLIDGRGERWWNHHSRPDKALSFHLCTDLTIRGLKIKSSPKFHVVFHVCQNVLVDWLSIKAPADSPNTDGIHFEETKNVRIYNSVISTGDDCISIGTASHQVEIRNVTCGPSHGISYPYTLPSAVIVRFREATSLDNMDQFVKNLLAFGLINGQNLGHKILSPLVYPMTESFCPCSIGSLGRDKSRACVSDITVSDSIIKNSTNGARIKTWQGGSGAVSRVTFRNIMMDRVLNPIIITQYYCLNKHCPNQTSALSIFDVSYINIHGTYDVRSPPIHLACSDSMPCRNITLSGVRLRPAQGKTHSNPFCWKAYGITQTSSLPPVPCLLKGLPEKPSRYYGDAKYQC</sequence>
<evidence type="ECO:0000256" key="5">
    <source>
        <dbReference type="ARBA" id="ARBA00022801"/>
    </source>
</evidence>
<dbReference type="SUPFAM" id="SSF51126">
    <property type="entry name" value="Pectin lyase-like"/>
    <property type="match status" value="1"/>
</dbReference>
<evidence type="ECO:0000256" key="3">
    <source>
        <dbReference type="ARBA" id="ARBA00022512"/>
    </source>
</evidence>
<evidence type="ECO:0000313" key="10">
    <source>
        <dbReference type="Proteomes" id="UP000516437"/>
    </source>
</evidence>
<dbReference type="OrthoDB" id="187139at2759"/>
<proteinExistence type="inferred from homology"/>
<comment type="caution">
    <text evidence="9">The sequence shown here is derived from an EMBL/GenBank/DDBJ whole genome shotgun (WGS) entry which is preliminary data.</text>
</comment>
<gene>
    <name evidence="9" type="ORF">CJ030_MR8G018178</name>
</gene>
<evidence type="ECO:0000256" key="6">
    <source>
        <dbReference type="ARBA" id="ARBA00023295"/>
    </source>
</evidence>
<comment type="similarity">
    <text evidence="2 8">Belongs to the glycosyl hydrolase 28 family.</text>
</comment>
<organism evidence="9 10">
    <name type="scientific">Morella rubra</name>
    <name type="common">Chinese bayberry</name>
    <dbReference type="NCBI Taxonomy" id="262757"/>
    <lineage>
        <taxon>Eukaryota</taxon>
        <taxon>Viridiplantae</taxon>
        <taxon>Streptophyta</taxon>
        <taxon>Embryophyta</taxon>
        <taxon>Tracheophyta</taxon>
        <taxon>Spermatophyta</taxon>
        <taxon>Magnoliopsida</taxon>
        <taxon>eudicotyledons</taxon>
        <taxon>Gunneridae</taxon>
        <taxon>Pentapetalae</taxon>
        <taxon>rosids</taxon>
        <taxon>fabids</taxon>
        <taxon>Fagales</taxon>
        <taxon>Myricaceae</taxon>
        <taxon>Morella</taxon>
    </lineage>
</organism>
<dbReference type="EMBL" id="RXIC02000026">
    <property type="protein sequence ID" value="KAB1202085.1"/>
    <property type="molecule type" value="Genomic_DNA"/>
</dbReference>
<keyword evidence="3" id="KW-0134">Cell wall</keyword>